<gene>
    <name evidence="6" type="ORF">CTAYLR_007071</name>
</gene>
<evidence type="ECO:0000259" key="5">
    <source>
        <dbReference type="Pfam" id="PF22048"/>
    </source>
</evidence>
<evidence type="ECO:0000256" key="2">
    <source>
        <dbReference type="ARBA" id="ARBA00023054"/>
    </source>
</evidence>
<proteinExistence type="inferred from homology"/>
<comment type="similarity">
    <text evidence="1">Belongs to the CCDC124 family.</text>
</comment>
<dbReference type="Pfam" id="PF22048">
    <property type="entry name" value="LSO1_2-like"/>
    <property type="match status" value="1"/>
</dbReference>
<dbReference type="Proteomes" id="UP001230188">
    <property type="component" value="Unassembled WGS sequence"/>
</dbReference>
<evidence type="ECO:0000256" key="1">
    <source>
        <dbReference type="ARBA" id="ARBA00008296"/>
    </source>
</evidence>
<dbReference type="InterPro" id="IPR054413">
    <property type="entry name" value="LSO1/2"/>
</dbReference>
<dbReference type="Pfam" id="PF06244">
    <property type="entry name" value="Ccdc124"/>
    <property type="match status" value="1"/>
</dbReference>
<feature type="region of interest" description="Disordered" evidence="3">
    <location>
        <begin position="1"/>
        <end position="51"/>
    </location>
</feature>
<dbReference type="GO" id="GO:0006366">
    <property type="term" value="P:transcription by RNA polymerase II"/>
    <property type="evidence" value="ECO:0007669"/>
    <property type="project" value="TreeGrafter"/>
</dbReference>
<evidence type="ECO:0000256" key="3">
    <source>
        <dbReference type="SAM" id="MobiDB-lite"/>
    </source>
</evidence>
<dbReference type="AlphaFoldDB" id="A0AAD7XM42"/>
<comment type="caution">
    <text evidence="6">The sequence shown here is derived from an EMBL/GenBank/DDBJ whole genome shotgun (WGS) entry which is preliminary data.</text>
</comment>
<keyword evidence="7" id="KW-1185">Reference proteome</keyword>
<feature type="region of interest" description="Disordered" evidence="3">
    <location>
        <begin position="71"/>
        <end position="144"/>
    </location>
</feature>
<organism evidence="6 7">
    <name type="scientific">Chrysophaeum taylorii</name>
    <dbReference type="NCBI Taxonomy" id="2483200"/>
    <lineage>
        <taxon>Eukaryota</taxon>
        <taxon>Sar</taxon>
        <taxon>Stramenopiles</taxon>
        <taxon>Ochrophyta</taxon>
        <taxon>Pelagophyceae</taxon>
        <taxon>Pelagomonadales</taxon>
        <taxon>Pelagomonadaceae</taxon>
        <taxon>Chrysophaeum</taxon>
    </lineage>
</organism>
<feature type="domain" description="LSO1/LSO2" evidence="5">
    <location>
        <begin position="10"/>
        <end position="79"/>
    </location>
</feature>
<reference evidence="6" key="1">
    <citation type="submission" date="2023-01" db="EMBL/GenBank/DDBJ databases">
        <title>Metagenome sequencing of chrysophaentin producing Chrysophaeum taylorii.</title>
        <authorList>
            <person name="Davison J."/>
            <person name="Bewley C."/>
        </authorList>
    </citation>
    <scope>NUCLEOTIDE SEQUENCE</scope>
    <source>
        <strain evidence="6">NIES-1699</strain>
    </source>
</reference>
<evidence type="ECO:0000313" key="7">
    <source>
        <dbReference type="Proteomes" id="UP001230188"/>
    </source>
</evidence>
<evidence type="ECO:0000259" key="4">
    <source>
        <dbReference type="Pfam" id="PF06244"/>
    </source>
</evidence>
<dbReference type="PANTHER" id="PTHR21680:SF0">
    <property type="entry name" value="COILED-COIL DOMAIN-CONTAINING PROTEIN 124"/>
    <property type="match status" value="1"/>
</dbReference>
<dbReference type="InterPro" id="IPR010422">
    <property type="entry name" value="Ccdc124/Oxs1"/>
</dbReference>
<feature type="domain" description="Coiled-coil" evidence="4">
    <location>
        <begin position="158"/>
        <end position="236"/>
    </location>
</feature>
<keyword evidence="2" id="KW-0175">Coiled coil</keyword>
<dbReference type="PANTHER" id="PTHR21680">
    <property type="entry name" value="COILED-COIL DOMAIN-CONTAINING PROTEIN 124"/>
    <property type="match status" value="1"/>
</dbReference>
<dbReference type="EMBL" id="JAQMWT010000084">
    <property type="protein sequence ID" value="KAJ8611039.1"/>
    <property type="molecule type" value="Genomic_DNA"/>
</dbReference>
<evidence type="ECO:0000313" key="6">
    <source>
        <dbReference type="EMBL" id="KAJ8611039.1"/>
    </source>
</evidence>
<feature type="compositionally biased region" description="Basic and acidic residues" evidence="3">
    <location>
        <begin position="14"/>
        <end position="38"/>
    </location>
</feature>
<dbReference type="InterPro" id="IPR054414">
    <property type="entry name" value="Ccdc124/Oxs1_C"/>
</dbReference>
<dbReference type="GO" id="GO:0003713">
    <property type="term" value="F:transcription coactivator activity"/>
    <property type="evidence" value="ECO:0007669"/>
    <property type="project" value="TreeGrafter"/>
</dbReference>
<accession>A0AAD7XM42</accession>
<dbReference type="GO" id="GO:0005634">
    <property type="term" value="C:nucleus"/>
    <property type="evidence" value="ECO:0007669"/>
    <property type="project" value="TreeGrafter"/>
</dbReference>
<name>A0AAD7XM42_9STRA</name>
<protein>
    <submittedName>
        <fullName evidence="6">Uncharacterized protein</fullName>
    </submittedName>
</protein>
<sequence>MPPAQKKTNSKVEAAMEKKAAVEAKKQAEKARQEEARTAAEWAVGSDTRGAARALSVAEKQAEKARLEYEKKKALEEDEASNAGVSKPKKTKKKGEDVSALLMAGLEGQEGKKKKKKDAAKATEPSAEASLRKAQQAQTEKVARSKGIVMQSDVLVANTNRKDDEDESAATGIDEALSMLGVSNAKVESKNLKVLYAAFQEKTIAQLKEESPGLKLSQYKDRCFALWQKSPENPKNAAAAALKEPPP</sequence>